<name>A0A2K2C1F7_POPTR</name>
<feature type="compositionally biased region" description="Basic residues" evidence="2">
    <location>
        <begin position="536"/>
        <end position="546"/>
    </location>
</feature>
<dbReference type="Pfam" id="PF16900">
    <property type="entry name" value="REPA_OB_2"/>
    <property type="match status" value="1"/>
</dbReference>
<accession>A0A2K2C1F7</accession>
<dbReference type="GO" id="GO:0006260">
    <property type="term" value="P:DNA replication"/>
    <property type="evidence" value="ECO:0000318"/>
    <property type="project" value="GO_Central"/>
</dbReference>
<dbReference type="SUPFAM" id="SSF50249">
    <property type="entry name" value="Nucleic acid-binding proteins"/>
    <property type="match status" value="3"/>
</dbReference>
<dbReference type="GO" id="GO:0006289">
    <property type="term" value="P:nucleotide-excision repair"/>
    <property type="evidence" value="ECO:0000318"/>
    <property type="project" value="GO_Central"/>
</dbReference>
<dbReference type="GO" id="GO:0000724">
    <property type="term" value="P:double-strand break repair via homologous recombination"/>
    <property type="evidence" value="ECO:0000318"/>
    <property type="project" value="GO_Central"/>
</dbReference>
<proteinExistence type="predicted"/>
<dbReference type="CDD" id="cd04481">
    <property type="entry name" value="RPA1_DBD_B_like"/>
    <property type="match status" value="1"/>
</dbReference>
<dbReference type="GO" id="GO:0051321">
    <property type="term" value="P:meiotic cell cycle"/>
    <property type="evidence" value="ECO:0000318"/>
    <property type="project" value="GO_Central"/>
</dbReference>
<dbReference type="Proteomes" id="UP000006729">
    <property type="component" value="Chromosome 1"/>
</dbReference>
<dbReference type="STRING" id="3694.A0A2K2C1F7"/>
<evidence type="ECO:0000256" key="2">
    <source>
        <dbReference type="SAM" id="MobiDB-lite"/>
    </source>
</evidence>
<sequence>MALSIQNIKKYTFYTSLRARVCRVWIPKLNGQTSSFNCLFADNMGNAIQGSAKGKDIQLFTTSIIEGDYYQISGFYTFENRYTNSVVAHEAVIDLKSDTKVARLNPLTPQVPRHYFNFIDFAHLLTKGKGSRTLTDVLGRLKAIQPLEQVLVRGQDITDKKEFIIENIRGDELRITLWGDVAKSFDDSVLHEHTNPIIVVFAGFRVTEFKGKPNLASTVASLWYFNPEIPEVLPYKHHYNQLPVEVYQLPVSMNAVRSIEQQINENRKTIKEILCMDPYEHKSERFTCKASIADYDLHRGWWYQSCPLCTKSLSDKGTIFRCIEHNEVTPVPWFKVDCIVTDGNDVATFLMVGKTAENFFGSSAHCYLYDKGFINCIPPPMIEKLNKDKIFQLRFGAFRSVVNRCDIIVTNVFDDIVTAEAPPLPDEPELHIIDVPLNNQAASSSSKVASPLDPTTPTPVPPSKTNANFSQQLQMSPEQPYMVGPFPSQAKRQLLFEDETPIQSSAIAVVADPQAGFTPLDRDTSTIAEANDPPSKRQRPFKQHRD</sequence>
<keyword evidence="5" id="KW-1185">Reference proteome</keyword>
<dbReference type="PANTHER" id="PTHR47165">
    <property type="entry name" value="OS03G0429900 PROTEIN"/>
    <property type="match status" value="1"/>
</dbReference>
<dbReference type="GO" id="GO:0003684">
    <property type="term" value="F:damaged DNA binding"/>
    <property type="evidence" value="ECO:0000318"/>
    <property type="project" value="GO_Central"/>
</dbReference>
<dbReference type="GO" id="GO:0007004">
    <property type="term" value="P:telomere maintenance via telomerase"/>
    <property type="evidence" value="ECO:0000318"/>
    <property type="project" value="GO_Central"/>
</dbReference>
<dbReference type="Gene3D" id="2.40.50.140">
    <property type="entry name" value="Nucleic acid-binding proteins"/>
    <property type="match status" value="3"/>
</dbReference>
<dbReference type="InterPro" id="IPR012340">
    <property type="entry name" value="NA-bd_OB-fold"/>
</dbReference>
<evidence type="ECO:0000256" key="1">
    <source>
        <dbReference type="ARBA" id="ARBA00023125"/>
    </source>
</evidence>
<evidence type="ECO:0000313" key="4">
    <source>
        <dbReference type="EMBL" id="PNT55860.1"/>
    </source>
</evidence>
<protein>
    <recommendedName>
        <fullName evidence="3">Replication protein A OB domain-containing protein</fullName>
    </recommendedName>
</protein>
<feature type="region of interest" description="Disordered" evidence="2">
    <location>
        <begin position="507"/>
        <end position="546"/>
    </location>
</feature>
<organism evidence="4 5">
    <name type="scientific">Populus trichocarpa</name>
    <name type="common">Western balsam poplar</name>
    <name type="synonym">Populus balsamifera subsp. trichocarpa</name>
    <dbReference type="NCBI Taxonomy" id="3694"/>
    <lineage>
        <taxon>Eukaryota</taxon>
        <taxon>Viridiplantae</taxon>
        <taxon>Streptophyta</taxon>
        <taxon>Embryophyta</taxon>
        <taxon>Tracheophyta</taxon>
        <taxon>Spermatophyta</taxon>
        <taxon>Magnoliopsida</taxon>
        <taxon>eudicotyledons</taxon>
        <taxon>Gunneridae</taxon>
        <taxon>Pentapetalae</taxon>
        <taxon>rosids</taxon>
        <taxon>fabids</taxon>
        <taxon>Malpighiales</taxon>
        <taxon>Salicaceae</taxon>
        <taxon>Saliceae</taxon>
        <taxon>Populus</taxon>
    </lineage>
</organism>
<feature type="domain" description="Replication protein A OB" evidence="3">
    <location>
        <begin position="133"/>
        <end position="213"/>
    </location>
</feature>
<feature type="region of interest" description="Disordered" evidence="2">
    <location>
        <begin position="443"/>
        <end position="468"/>
    </location>
</feature>
<dbReference type="GO" id="GO:0005662">
    <property type="term" value="C:DNA replication factor A complex"/>
    <property type="evidence" value="ECO:0000318"/>
    <property type="project" value="GO_Central"/>
</dbReference>
<dbReference type="PANTHER" id="PTHR47165:SF4">
    <property type="entry name" value="OS03G0429900 PROTEIN"/>
    <property type="match status" value="1"/>
</dbReference>
<evidence type="ECO:0000313" key="5">
    <source>
        <dbReference type="Proteomes" id="UP000006729"/>
    </source>
</evidence>
<dbReference type="InParanoid" id="A0A2K2C1F7"/>
<dbReference type="GO" id="GO:0043047">
    <property type="term" value="F:single-stranded telomeric DNA binding"/>
    <property type="evidence" value="ECO:0000318"/>
    <property type="project" value="GO_Central"/>
</dbReference>
<dbReference type="EMBL" id="CM009290">
    <property type="protein sequence ID" value="PNT55860.1"/>
    <property type="molecule type" value="Genomic_DNA"/>
</dbReference>
<keyword evidence="1" id="KW-0238">DNA-binding</keyword>
<evidence type="ECO:0000259" key="3">
    <source>
        <dbReference type="Pfam" id="PF16900"/>
    </source>
</evidence>
<dbReference type="InterPro" id="IPR031657">
    <property type="entry name" value="REPA_OB_2"/>
</dbReference>
<gene>
    <name evidence="4" type="ORF">POPTR_001G214100</name>
</gene>
<dbReference type="AlphaFoldDB" id="A0A2K2C1F7"/>
<reference evidence="4 5" key="1">
    <citation type="journal article" date="2006" name="Science">
        <title>The genome of black cottonwood, Populus trichocarpa (Torr. &amp; Gray).</title>
        <authorList>
            <person name="Tuskan G.A."/>
            <person name="Difazio S."/>
            <person name="Jansson S."/>
            <person name="Bohlmann J."/>
            <person name="Grigoriev I."/>
            <person name="Hellsten U."/>
            <person name="Putnam N."/>
            <person name="Ralph S."/>
            <person name="Rombauts S."/>
            <person name="Salamov A."/>
            <person name="Schein J."/>
            <person name="Sterck L."/>
            <person name="Aerts A."/>
            <person name="Bhalerao R.R."/>
            <person name="Bhalerao R.P."/>
            <person name="Blaudez D."/>
            <person name="Boerjan W."/>
            <person name="Brun A."/>
            <person name="Brunner A."/>
            <person name="Busov V."/>
            <person name="Campbell M."/>
            <person name="Carlson J."/>
            <person name="Chalot M."/>
            <person name="Chapman J."/>
            <person name="Chen G.L."/>
            <person name="Cooper D."/>
            <person name="Coutinho P.M."/>
            <person name="Couturier J."/>
            <person name="Covert S."/>
            <person name="Cronk Q."/>
            <person name="Cunningham R."/>
            <person name="Davis J."/>
            <person name="Degroeve S."/>
            <person name="Dejardin A."/>
            <person name="Depamphilis C."/>
            <person name="Detter J."/>
            <person name="Dirks B."/>
            <person name="Dubchak I."/>
            <person name="Duplessis S."/>
            <person name="Ehlting J."/>
            <person name="Ellis B."/>
            <person name="Gendler K."/>
            <person name="Goodstein D."/>
            <person name="Gribskov M."/>
            <person name="Grimwood J."/>
            <person name="Groover A."/>
            <person name="Gunter L."/>
            <person name="Hamberger B."/>
            <person name="Heinze B."/>
            <person name="Helariutta Y."/>
            <person name="Henrissat B."/>
            <person name="Holligan D."/>
            <person name="Holt R."/>
            <person name="Huang W."/>
            <person name="Islam-Faridi N."/>
            <person name="Jones S."/>
            <person name="Jones-Rhoades M."/>
            <person name="Jorgensen R."/>
            <person name="Joshi C."/>
            <person name="Kangasjarvi J."/>
            <person name="Karlsson J."/>
            <person name="Kelleher C."/>
            <person name="Kirkpatrick R."/>
            <person name="Kirst M."/>
            <person name="Kohler A."/>
            <person name="Kalluri U."/>
            <person name="Larimer F."/>
            <person name="Leebens-Mack J."/>
            <person name="Leple J.C."/>
            <person name="Locascio P."/>
            <person name="Lou Y."/>
            <person name="Lucas S."/>
            <person name="Martin F."/>
            <person name="Montanini B."/>
            <person name="Napoli C."/>
            <person name="Nelson D.R."/>
            <person name="Nelson C."/>
            <person name="Nieminen K."/>
            <person name="Nilsson O."/>
            <person name="Pereda V."/>
            <person name="Peter G."/>
            <person name="Philippe R."/>
            <person name="Pilate G."/>
            <person name="Poliakov A."/>
            <person name="Razumovskaya J."/>
            <person name="Richardson P."/>
            <person name="Rinaldi C."/>
            <person name="Ritland K."/>
            <person name="Rouze P."/>
            <person name="Ryaboy D."/>
            <person name="Schmutz J."/>
            <person name="Schrader J."/>
            <person name="Segerman B."/>
            <person name="Shin H."/>
            <person name="Siddiqui A."/>
            <person name="Sterky F."/>
            <person name="Terry A."/>
            <person name="Tsai C.J."/>
            <person name="Uberbacher E."/>
            <person name="Unneberg P."/>
            <person name="Vahala J."/>
            <person name="Wall K."/>
            <person name="Wessler S."/>
            <person name="Yang G."/>
            <person name="Yin T."/>
            <person name="Douglas C."/>
            <person name="Marra M."/>
            <person name="Sandberg G."/>
            <person name="Van de Peer Y."/>
            <person name="Rokhsar D."/>
        </authorList>
    </citation>
    <scope>NUCLEOTIDE SEQUENCE [LARGE SCALE GENOMIC DNA]</scope>
    <source>
        <strain evidence="5">cv. Nisqually</strain>
    </source>
</reference>